<gene>
    <name evidence="2" type="primary">ssuD</name>
    <name evidence="2" type="ORF">GCM10007977_077350</name>
</gene>
<feature type="domain" description="Luciferase-like" evidence="1">
    <location>
        <begin position="13"/>
        <end position="243"/>
    </location>
</feature>
<organism evidence="2 3">
    <name type="scientific">Dactylosporangium sucinum</name>
    <dbReference type="NCBI Taxonomy" id="1424081"/>
    <lineage>
        <taxon>Bacteria</taxon>
        <taxon>Bacillati</taxon>
        <taxon>Actinomycetota</taxon>
        <taxon>Actinomycetes</taxon>
        <taxon>Micromonosporales</taxon>
        <taxon>Micromonosporaceae</taxon>
        <taxon>Dactylosporangium</taxon>
    </lineage>
</organism>
<dbReference type="Pfam" id="PF00296">
    <property type="entry name" value="Bac_luciferase"/>
    <property type="match status" value="1"/>
</dbReference>
<dbReference type="Proteomes" id="UP000642070">
    <property type="component" value="Unassembled WGS sequence"/>
</dbReference>
<dbReference type="Gene3D" id="3.20.20.30">
    <property type="entry name" value="Luciferase-like domain"/>
    <property type="match status" value="1"/>
</dbReference>
<dbReference type="NCBIfam" id="TIGR03619">
    <property type="entry name" value="F420_Rv2161c"/>
    <property type="match status" value="1"/>
</dbReference>
<dbReference type="InterPro" id="IPR011251">
    <property type="entry name" value="Luciferase-like_dom"/>
</dbReference>
<dbReference type="PANTHER" id="PTHR43244">
    <property type="match status" value="1"/>
</dbReference>
<evidence type="ECO:0000259" key="1">
    <source>
        <dbReference type="Pfam" id="PF00296"/>
    </source>
</evidence>
<reference evidence="2" key="2">
    <citation type="submission" date="2020-09" db="EMBL/GenBank/DDBJ databases">
        <authorList>
            <person name="Sun Q."/>
            <person name="Ohkuma M."/>
        </authorList>
    </citation>
    <scope>NUCLEOTIDE SEQUENCE</scope>
    <source>
        <strain evidence="2">JCM 19831</strain>
    </source>
</reference>
<dbReference type="PANTHER" id="PTHR43244:SF2">
    <property type="entry name" value="CONSERVED HYPOTHETICAL ALANINE AND PROLINE-RICH PROTEIN"/>
    <property type="match status" value="1"/>
</dbReference>
<dbReference type="EMBL" id="BMPI01000050">
    <property type="protein sequence ID" value="GGM64387.1"/>
    <property type="molecule type" value="Genomic_DNA"/>
</dbReference>
<sequence length="290" mass="31958">MKWSLVFSSTKCPEPDRAAHLARTAEEAGFSTLWAPEHIVVPVRYASAYGFASDGKIQIADEPFPDPLVWLTYVSAVTSRIRLGTGVLILPEHNPVSLAKRTATLAAMSGGRLVLGVGAGWFREEYDALGMDFGTRGARMDESIDVLREIWSQDEAAYSGRHYHFEPLRMYPKPPGRAVPIHVGGDSRVAARRAGRTGDGFFPAMWPTERVRQELPALLEEMRVSARAAGRDPDAIEVTSGGARTAEEAKWYADQGVHQLTVAVRARDEQGIHAELMRFGETVIERTVDL</sequence>
<reference evidence="2" key="1">
    <citation type="journal article" date="2014" name="Int. J. Syst. Evol. Microbiol.">
        <title>Complete genome sequence of Corynebacterium casei LMG S-19264T (=DSM 44701T), isolated from a smear-ripened cheese.</title>
        <authorList>
            <consortium name="US DOE Joint Genome Institute (JGI-PGF)"/>
            <person name="Walter F."/>
            <person name="Albersmeier A."/>
            <person name="Kalinowski J."/>
            <person name="Ruckert C."/>
        </authorList>
    </citation>
    <scope>NUCLEOTIDE SEQUENCE</scope>
    <source>
        <strain evidence="2">JCM 19831</strain>
    </source>
</reference>
<evidence type="ECO:0000313" key="3">
    <source>
        <dbReference type="Proteomes" id="UP000642070"/>
    </source>
</evidence>
<keyword evidence="3" id="KW-1185">Reference proteome</keyword>
<evidence type="ECO:0000313" key="2">
    <source>
        <dbReference type="EMBL" id="GGM64387.1"/>
    </source>
</evidence>
<proteinExistence type="predicted"/>
<comment type="caution">
    <text evidence="2">The sequence shown here is derived from an EMBL/GenBank/DDBJ whole genome shotgun (WGS) entry which is preliminary data.</text>
</comment>
<dbReference type="RefSeq" id="WP_190255016.1">
    <property type="nucleotide sequence ID" value="NZ_BMPI01000050.1"/>
</dbReference>
<accession>A0A917U9Q3</accession>
<protein>
    <submittedName>
        <fullName evidence="2">LLM class F420-dependent oxidoreductase</fullName>
    </submittedName>
</protein>
<name>A0A917U9Q3_9ACTN</name>
<dbReference type="InterPro" id="IPR050564">
    <property type="entry name" value="F420-G6PD/mer"/>
</dbReference>
<dbReference type="AlphaFoldDB" id="A0A917U9Q3"/>
<dbReference type="InterPro" id="IPR019921">
    <property type="entry name" value="Lucif-like_OxRdtase_Rv2161c"/>
</dbReference>
<dbReference type="InterPro" id="IPR036661">
    <property type="entry name" value="Luciferase-like_sf"/>
</dbReference>
<dbReference type="GO" id="GO:0016705">
    <property type="term" value="F:oxidoreductase activity, acting on paired donors, with incorporation or reduction of molecular oxygen"/>
    <property type="evidence" value="ECO:0007669"/>
    <property type="project" value="InterPro"/>
</dbReference>
<dbReference type="SUPFAM" id="SSF51679">
    <property type="entry name" value="Bacterial luciferase-like"/>
    <property type="match status" value="1"/>
</dbReference>